<dbReference type="OrthoDB" id="9837140at2"/>
<proteinExistence type="predicted"/>
<protein>
    <submittedName>
        <fullName evidence="1">Uncharacterized protein</fullName>
    </submittedName>
</protein>
<dbReference type="RefSeq" id="WP_144685635.1">
    <property type="nucleotide sequence ID" value="NZ_VLLC01000021.1"/>
</dbReference>
<reference evidence="1 2" key="1">
    <citation type="submission" date="2019-07" db="EMBL/GenBank/DDBJ databases">
        <title>Genome sequencing of 100 strains of the haloalkaliphilic chemolithoautotrophic sulfur-oxidizing bacterium Thioalkalivibrio.</title>
        <authorList>
            <person name="Muyzer G."/>
        </authorList>
    </citation>
    <scope>NUCLEOTIDE SEQUENCE [LARGE SCALE GENOMIC DNA]</scope>
    <source>
        <strain evidence="1 2">ASO4-4</strain>
    </source>
</reference>
<gene>
    <name evidence="1" type="ORF">LZ24_02537</name>
</gene>
<dbReference type="EMBL" id="VLLC01000021">
    <property type="protein sequence ID" value="TWI68564.1"/>
    <property type="molecule type" value="Genomic_DNA"/>
</dbReference>
<evidence type="ECO:0000313" key="2">
    <source>
        <dbReference type="Proteomes" id="UP000318307"/>
    </source>
</evidence>
<evidence type="ECO:0000313" key="1">
    <source>
        <dbReference type="EMBL" id="TWI68564.1"/>
    </source>
</evidence>
<organism evidence="1 2">
    <name type="scientific">Desulfobotulus alkaliphilus</name>
    <dbReference type="NCBI Taxonomy" id="622671"/>
    <lineage>
        <taxon>Bacteria</taxon>
        <taxon>Pseudomonadati</taxon>
        <taxon>Thermodesulfobacteriota</taxon>
        <taxon>Desulfobacteria</taxon>
        <taxon>Desulfobacterales</taxon>
        <taxon>Desulfobacteraceae</taxon>
        <taxon>Desulfobotulus</taxon>
    </lineage>
</organism>
<accession>A0A562RJ33</accession>
<dbReference type="Proteomes" id="UP000318307">
    <property type="component" value="Unassembled WGS sequence"/>
</dbReference>
<comment type="caution">
    <text evidence="1">The sequence shown here is derived from an EMBL/GenBank/DDBJ whole genome shotgun (WGS) entry which is preliminary data.</text>
</comment>
<name>A0A562RJ33_9BACT</name>
<dbReference type="AlphaFoldDB" id="A0A562RJ33"/>
<keyword evidence="2" id="KW-1185">Reference proteome</keyword>
<sequence length="114" mass="12578">MNIIVTAPEFDMDGTRILRQHPSAIPGNRTGARRTSRTATLDGGASVYDTGYAAADRTLSVSTDIRHLPWLTRMVKLYGEVRVSTEEGLFFGVPSAWQARDNLAGMEILILREV</sequence>